<comment type="caution">
    <text evidence="4">The sequence shown here is derived from an EMBL/GenBank/DDBJ whole genome shotgun (WGS) entry which is preliminary data.</text>
</comment>
<keyword evidence="2" id="KW-0560">Oxidoreductase</keyword>
<sequence>MNVLGKGITRKDAIEKVTGKAKYINDYTTSNMLHGALVISPLGHAKIVKIDTARARKVQGVRAVIAGERFPLVGEEMKDRPPIAVDKVRYHGEVVAVVVADTLMIAKHAAKLINIQYDPLPVVNSPSEAMHEDAPIIHENLGSYEKIPAVYPVPGTNIASLQKIRKGNIEMGWNQSDLTVEGSFSLKPSDHAAMETRCATAEIKPDGKIIISTTSQAPFMVKKLISNYFNEELGKIIVKTPLVGGGYGGKASTQVEILAYLASKAVGGRPVKIRYSREQDMLTAPCHIGLEAKVKLGCTNEGRLTAAEITFLFDGGAYSDKSIDLSRAAAVDCTGPYHIENIWCDSYCMYTNHPYSAPFRGFSHSELLFAFERTMDLLAEKLQMDPFELRYINAILPGDTTPTQVELNQSTVGNLRKCIERVKQLSNWEEGQIIEINDRFVRVKGASCGWKTSTIDTNASSGVILTFNSDGSINLISGVIEIGTGTKTVLAQMLAERLQMSVDQIHVRMEVDTQTTPEHWKTVASRGTFMAGRALLEAAADVERQLKDVASCVLRCSPEDLVVANSRVFLRDDPKVGLAFPEIVYGYTYPNGNAIGGQIIGKGNYILRRMTYIDKETGAGKPGPEWTVCASVVEVEFDRRDYTYKIIKASTVVDIGRVLNEKTAKGQVIGAMNMGLAYAGRETFIFDELGRVLNPQLRTYRPIHYGENPEYRVDFIETPQLDSPFGLRGVGEHGILGMPAALGNCLSVAAGVSVHQLPLVPELLWRTKEGNLNDSI</sequence>
<dbReference type="SMART" id="SM01008">
    <property type="entry name" value="Ald_Xan_dh_C"/>
    <property type="match status" value="1"/>
</dbReference>
<dbReference type="Gene3D" id="3.90.1170.50">
    <property type="entry name" value="Aldehyde oxidase/xanthine dehydrogenase, a/b hammerhead"/>
    <property type="match status" value="1"/>
</dbReference>
<dbReference type="PANTHER" id="PTHR11908:SF132">
    <property type="entry name" value="ALDEHYDE OXIDASE 1-RELATED"/>
    <property type="match status" value="1"/>
</dbReference>
<dbReference type="Pfam" id="PF01315">
    <property type="entry name" value="Ald_Xan_dh_C"/>
    <property type="match status" value="1"/>
</dbReference>
<evidence type="ECO:0000313" key="5">
    <source>
        <dbReference type="Proteomes" id="UP000189761"/>
    </source>
</evidence>
<dbReference type="Proteomes" id="UP000189761">
    <property type="component" value="Unassembled WGS sequence"/>
</dbReference>
<organism evidence="4 5">
    <name type="scientific">Heyndrickxia oleronia</name>
    <dbReference type="NCBI Taxonomy" id="38875"/>
    <lineage>
        <taxon>Bacteria</taxon>
        <taxon>Bacillati</taxon>
        <taxon>Bacillota</taxon>
        <taxon>Bacilli</taxon>
        <taxon>Bacillales</taxon>
        <taxon>Bacillaceae</taxon>
        <taxon>Heyndrickxia</taxon>
    </lineage>
</organism>
<dbReference type="SUPFAM" id="SSF56003">
    <property type="entry name" value="Molybdenum cofactor-binding domain"/>
    <property type="match status" value="1"/>
</dbReference>
<dbReference type="GO" id="GO:0005506">
    <property type="term" value="F:iron ion binding"/>
    <property type="evidence" value="ECO:0007669"/>
    <property type="project" value="InterPro"/>
</dbReference>
<dbReference type="InterPro" id="IPR000674">
    <property type="entry name" value="Ald_Oxase/Xan_DH_a/b"/>
</dbReference>
<dbReference type="EMBL" id="MTLA01000018">
    <property type="protein sequence ID" value="OOP70067.1"/>
    <property type="molecule type" value="Genomic_DNA"/>
</dbReference>
<protein>
    <submittedName>
        <fullName evidence="4">Aldehyde oxidase</fullName>
    </submittedName>
</protein>
<dbReference type="PANTHER" id="PTHR11908">
    <property type="entry name" value="XANTHINE DEHYDROGENASE"/>
    <property type="match status" value="1"/>
</dbReference>
<dbReference type="Gene3D" id="3.30.365.10">
    <property type="entry name" value="Aldehyde oxidase/xanthine dehydrogenase, molybdopterin binding domain"/>
    <property type="match status" value="4"/>
</dbReference>
<accession>A0A8E2IBE1</accession>
<evidence type="ECO:0000256" key="1">
    <source>
        <dbReference type="ARBA" id="ARBA00022505"/>
    </source>
</evidence>
<dbReference type="InterPro" id="IPR036856">
    <property type="entry name" value="Ald_Oxase/Xan_DH_a/b_sf"/>
</dbReference>
<evidence type="ECO:0000313" key="4">
    <source>
        <dbReference type="EMBL" id="OOP70067.1"/>
    </source>
</evidence>
<proteinExistence type="predicted"/>
<dbReference type="InterPro" id="IPR008274">
    <property type="entry name" value="AldOxase/xan_DH_MoCoBD1"/>
</dbReference>
<gene>
    <name evidence="4" type="ORF">BWZ43_01840</name>
</gene>
<keyword evidence="5" id="KW-1185">Reference proteome</keyword>
<keyword evidence="1" id="KW-0500">Molybdenum</keyword>
<dbReference type="Pfam" id="PF02738">
    <property type="entry name" value="MoCoBD_1"/>
    <property type="match status" value="1"/>
</dbReference>
<dbReference type="InterPro" id="IPR016208">
    <property type="entry name" value="Ald_Oxase/xanthine_DH-like"/>
</dbReference>
<evidence type="ECO:0000259" key="3">
    <source>
        <dbReference type="SMART" id="SM01008"/>
    </source>
</evidence>
<feature type="domain" description="Aldehyde oxidase/xanthine dehydrogenase a/b hammerhead" evidence="3">
    <location>
        <begin position="18"/>
        <end position="121"/>
    </location>
</feature>
<name>A0A8E2IBE1_9BACI</name>
<dbReference type="InterPro" id="IPR037165">
    <property type="entry name" value="AldOxase/xan_DH_Mopterin-bd_sf"/>
</dbReference>
<dbReference type="Pfam" id="PF20256">
    <property type="entry name" value="MoCoBD_2"/>
    <property type="match status" value="1"/>
</dbReference>
<dbReference type="RefSeq" id="WP_078109307.1">
    <property type="nucleotide sequence ID" value="NZ_CP065424.1"/>
</dbReference>
<dbReference type="InterPro" id="IPR046867">
    <property type="entry name" value="AldOxase/xan_DH_MoCoBD2"/>
</dbReference>
<dbReference type="AlphaFoldDB" id="A0A8E2IBE1"/>
<evidence type="ECO:0000256" key="2">
    <source>
        <dbReference type="ARBA" id="ARBA00023002"/>
    </source>
</evidence>
<reference evidence="4 5" key="1">
    <citation type="submission" date="2017-01" db="EMBL/GenBank/DDBJ databases">
        <title>Draft genome sequence of Bacillus oleronius.</title>
        <authorList>
            <person name="Allam M."/>
        </authorList>
    </citation>
    <scope>NUCLEOTIDE SEQUENCE [LARGE SCALE GENOMIC DNA]</scope>
    <source>
        <strain evidence="4 5">DSM 9356</strain>
    </source>
</reference>
<dbReference type="SUPFAM" id="SSF54665">
    <property type="entry name" value="CO dehydrogenase molybdoprotein N-domain-like"/>
    <property type="match status" value="1"/>
</dbReference>
<dbReference type="GO" id="GO:0016491">
    <property type="term" value="F:oxidoreductase activity"/>
    <property type="evidence" value="ECO:0007669"/>
    <property type="project" value="UniProtKB-KW"/>
</dbReference>